<comment type="caution">
    <text evidence="1">The sequence shown here is derived from an EMBL/GenBank/DDBJ whole genome shotgun (WGS) entry which is preliminary data.</text>
</comment>
<keyword evidence="2" id="KW-1185">Reference proteome</keyword>
<evidence type="ECO:0000313" key="1">
    <source>
        <dbReference type="EMBL" id="CAJ1380123.1"/>
    </source>
</evidence>
<dbReference type="EMBL" id="CAUJNA010000684">
    <property type="protein sequence ID" value="CAJ1380123.1"/>
    <property type="molecule type" value="Genomic_DNA"/>
</dbReference>
<protein>
    <submittedName>
        <fullName evidence="1">Uncharacterized protein</fullName>
    </submittedName>
</protein>
<organism evidence="1 2">
    <name type="scientific">Effrenium voratum</name>
    <dbReference type="NCBI Taxonomy" id="2562239"/>
    <lineage>
        <taxon>Eukaryota</taxon>
        <taxon>Sar</taxon>
        <taxon>Alveolata</taxon>
        <taxon>Dinophyceae</taxon>
        <taxon>Suessiales</taxon>
        <taxon>Symbiodiniaceae</taxon>
        <taxon>Effrenium</taxon>
    </lineage>
</organism>
<name>A0AA36I4L2_9DINO</name>
<gene>
    <name evidence="1" type="ORF">EVOR1521_LOCUS8152</name>
</gene>
<dbReference type="Proteomes" id="UP001178507">
    <property type="component" value="Unassembled WGS sequence"/>
</dbReference>
<proteinExistence type="predicted"/>
<evidence type="ECO:0000313" key="2">
    <source>
        <dbReference type="Proteomes" id="UP001178507"/>
    </source>
</evidence>
<sequence>MRSGRRFALLSTSCIRTSAPSQEICEEMPAVPSCVAQWASSTWRTCPSWGSGRWSGMRGPAPPAASAWRAFRGRRRAWCLARPRTTSSSPSRA</sequence>
<reference evidence="1" key="1">
    <citation type="submission" date="2023-08" db="EMBL/GenBank/DDBJ databases">
        <authorList>
            <person name="Chen Y."/>
            <person name="Shah S."/>
            <person name="Dougan E. K."/>
            <person name="Thang M."/>
            <person name="Chan C."/>
        </authorList>
    </citation>
    <scope>NUCLEOTIDE SEQUENCE</scope>
</reference>
<dbReference type="AlphaFoldDB" id="A0AA36I4L2"/>
<accession>A0AA36I4L2</accession>